<proteinExistence type="predicted"/>
<dbReference type="Proteomes" id="UP000596742">
    <property type="component" value="Unassembled WGS sequence"/>
</dbReference>
<protein>
    <submittedName>
        <fullName evidence="1">Uncharacterized protein</fullName>
    </submittedName>
</protein>
<dbReference type="EMBL" id="UYJE01005047">
    <property type="protein sequence ID" value="VDI33456.1"/>
    <property type="molecule type" value="Genomic_DNA"/>
</dbReference>
<accession>A0A8B6EET7</accession>
<sequence length="69" mass="7521">MVDGVVGNNGEAGTIVLLNVNHVDHPQTLTRLEFVTEIVTTRVLHVMGVYALDQSIVLNQNHVTQNTAL</sequence>
<organism evidence="1 2">
    <name type="scientific">Mytilus galloprovincialis</name>
    <name type="common">Mediterranean mussel</name>
    <dbReference type="NCBI Taxonomy" id="29158"/>
    <lineage>
        <taxon>Eukaryota</taxon>
        <taxon>Metazoa</taxon>
        <taxon>Spiralia</taxon>
        <taxon>Lophotrochozoa</taxon>
        <taxon>Mollusca</taxon>
        <taxon>Bivalvia</taxon>
        <taxon>Autobranchia</taxon>
        <taxon>Pteriomorphia</taxon>
        <taxon>Mytilida</taxon>
        <taxon>Mytiloidea</taxon>
        <taxon>Mytilidae</taxon>
        <taxon>Mytilinae</taxon>
        <taxon>Mytilus</taxon>
    </lineage>
</organism>
<evidence type="ECO:0000313" key="1">
    <source>
        <dbReference type="EMBL" id="VDI33456.1"/>
    </source>
</evidence>
<comment type="caution">
    <text evidence="1">The sequence shown here is derived from an EMBL/GenBank/DDBJ whole genome shotgun (WGS) entry which is preliminary data.</text>
</comment>
<dbReference type="AlphaFoldDB" id="A0A8B6EET7"/>
<gene>
    <name evidence="1" type="ORF">MGAL_10B034515</name>
</gene>
<evidence type="ECO:0000313" key="2">
    <source>
        <dbReference type="Proteomes" id="UP000596742"/>
    </source>
</evidence>
<feature type="non-terminal residue" evidence="1">
    <location>
        <position position="69"/>
    </location>
</feature>
<reference evidence="1" key="1">
    <citation type="submission" date="2018-11" db="EMBL/GenBank/DDBJ databases">
        <authorList>
            <person name="Alioto T."/>
            <person name="Alioto T."/>
        </authorList>
    </citation>
    <scope>NUCLEOTIDE SEQUENCE</scope>
</reference>
<name>A0A8B6EET7_MYTGA</name>
<keyword evidence="2" id="KW-1185">Reference proteome</keyword>